<dbReference type="AlphaFoldDB" id="A0A1I6KMC2"/>
<dbReference type="InterPro" id="IPR025460">
    <property type="entry name" value="DUF4280"/>
</dbReference>
<reference evidence="3 4" key="1">
    <citation type="submission" date="2016-10" db="EMBL/GenBank/DDBJ databases">
        <authorList>
            <person name="de Groot N.N."/>
        </authorList>
    </citation>
    <scope>NUCLEOTIDE SEQUENCE [LARGE SCALE GENOMIC DNA]</scope>
    <source>
        <strain evidence="3 4">743A</strain>
    </source>
</reference>
<protein>
    <recommendedName>
        <fullName evidence="2">EF-hand domain-containing protein</fullName>
    </recommendedName>
</protein>
<dbReference type="STRING" id="37658.SAMN05661086_02539"/>
<sequence>MSNEVDLVALGEKMEQEAALMRNQKLEDGTTLDESVQAQIAAEEQQKISEKADTNQDGTASEEEIVNYMKEHGLEQYEYVVRGANLKCSFGSHCRKLNLPKCHAVYTTKSPMVHELDCIPGPEFNISYFGVCSCPSNQNKEIVQLQAETYDEQGNKVESASSAGNVKGIKCTPIILGTWMSTYDKTRIVDNGDKDPSDKESESPQGHPAVTTNSYLLCQFGGIIQPLSSGQEIVEQEVAVEKK</sequence>
<dbReference type="PROSITE" id="PS50222">
    <property type="entry name" value="EF_HAND_2"/>
    <property type="match status" value="1"/>
</dbReference>
<evidence type="ECO:0000313" key="3">
    <source>
        <dbReference type="EMBL" id="SFR92351.1"/>
    </source>
</evidence>
<dbReference type="InterPro" id="IPR002048">
    <property type="entry name" value="EF_hand_dom"/>
</dbReference>
<name>A0A1I6KMC2_9FIRM</name>
<evidence type="ECO:0000259" key="2">
    <source>
        <dbReference type="PROSITE" id="PS50222"/>
    </source>
</evidence>
<evidence type="ECO:0000256" key="1">
    <source>
        <dbReference type="SAM" id="MobiDB-lite"/>
    </source>
</evidence>
<dbReference type="Proteomes" id="UP000199659">
    <property type="component" value="Unassembled WGS sequence"/>
</dbReference>
<accession>A0A1I6KMC2</accession>
<organism evidence="3 4">
    <name type="scientific">Anaeromicropila populeti</name>
    <dbReference type="NCBI Taxonomy" id="37658"/>
    <lineage>
        <taxon>Bacteria</taxon>
        <taxon>Bacillati</taxon>
        <taxon>Bacillota</taxon>
        <taxon>Clostridia</taxon>
        <taxon>Lachnospirales</taxon>
        <taxon>Lachnospiraceae</taxon>
        <taxon>Anaeromicropila</taxon>
    </lineage>
</organism>
<feature type="region of interest" description="Disordered" evidence="1">
    <location>
        <begin position="187"/>
        <end position="208"/>
    </location>
</feature>
<proteinExistence type="predicted"/>
<feature type="domain" description="EF-hand" evidence="2">
    <location>
        <begin position="40"/>
        <end position="75"/>
    </location>
</feature>
<dbReference type="Pfam" id="PF14107">
    <property type="entry name" value="DUF4280"/>
    <property type="match status" value="1"/>
</dbReference>
<keyword evidence="4" id="KW-1185">Reference proteome</keyword>
<gene>
    <name evidence="3" type="ORF">SAMN05661086_02539</name>
</gene>
<dbReference type="EMBL" id="FOYZ01000009">
    <property type="protein sequence ID" value="SFR92351.1"/>
    <property type="molecule type" value="Genomic_DNA"/>
</dbReference>
<dbReference type="RefSeq" id="WP_242940535.1">
    <property type="nucleotide sequence ID" value="NZ_FOYZ01000009.1"/>
</dbReference>
<feature type="compositionally biased region" description="Basic and acidic residues" evidence="1">
    <location>
        <begin position="187"/>
        <end position="202"/>
    </location>
</feature>
<evidence type="ECO:0000313" key="4">
    <source>
        <dbReference type="Proteomes" id="UP000199659"/>
    </source>
</evidence>
<dbReference type="GO" id="GO:0005509">
    <property type="term" value="F:calcium ion binding"/>
    <property type="evidence" value="ECO:0007669"/>
    <property type="project" value="InterPro"/>
</dbReference>